<sequence>MAAHIDHAAAEKRVFQRGRGNQEMVGQIIHGLIVPFRWAAIFRPQGEIASPAGKCFQTARYDKIAPFFFNAAGGAVWQAV</sequence>
<evidence type="ECO:0000313" key="2">
    <source>
        <dbReference type="Proteomes" id="UP000005536"/>
    </source>
</evidence>
<comment type="caution">
    <text evidence="1">The sequence shown here is derived from an EMBL/GenBank/DDBJ whole genome shotgun (WGS) entry which is preliminary data.</text>
</comment>
<dbReference type="EMBL" id="ADBF01000042">
    <property type="protein sequence ID" value="EFE49699.1"/>
    <property type="molecule type" value="Genomic_DNA"/>
</dbReference>
<reference evidence="1 2" key="1">
    <citation type="submission" date="2010-02" db="EMBL/GenBank/DDBJ databases">
        <authorList>
            <person name="Weinstock G."/>
            <person name="Sodergren E."/>
            <person name="Clifton S."/>
            <person name="Fulton L."/>
            <person name="Fulton B."/>
            <person name="Courtney L."/>
            <person name="Fronick C."/>
            <person name="Harrison M."/>
            <person name="Strong C."/>
            <person name="Farmer C."/>
            <person name="Delahaunty K."/>
            <person name="Markovic C."/>
            <person name="Hall O."/>
            <person name="Minx P."/>
            <person name="Tomlinson C."/>
            <person name="Mitreva M."/>
            <person name="Nelson J."/>
            <person name="Hou S."/>
            <person name="Wollam A."/>
            <person name="Pepin K.H."/>
            <person name="Johnson M."/>
            <person name="Bhonagiri V."/>
            <person name="Zhang X."/>
            <person name="Suruliraj S."/>
            <person name="Warren W."/>
            <person name="Chinwalla A."/>
            <person name="Mardis E.R."/>
            <person name="Wilson R.K."/>
        </authorList>
    </citation>
    <scope>NUCLEOTIDE SEQUENCE [LARGE SCALE GENOMIC DNA]</scope>
    <source>
        <strain evidence="1 2">ATCC 29315</strain>
    </source>
</reference>
<dbReference type="AlphaFoldDB" id="D4DQV0"/>
<accession>D4DQV0</accession>
<name>D4DQV0_NEIEG</name>
<dbReference type="Proteomes" id="UP000005536">
    <property type="component" value="Unassembled WGS sequence"/>
</dbReference>
<organism evidence="1 2">
    <name type="scientific">Neisseria elongata subsp. glycolytica ATCC 29315</name>
    <dbReference type="NCBI Taxonomy" id="546263"/>
    <lineage>
        <taxon>Bacteria</taxon>
        <taxon>Pseudomonadati</taxon>
        <taxon>Pseudomonadota</taxon>
        <taxon>Betaproteobacteria</taxon>
        <taxon>Neisseriales</taxon>
        <taxon>Neisseriaceae</taxon>
        <taxon>Neisseria</taxon>
    </lineage>
</organism>
<proteinExistence type="predicted"/>
<protein>
    <submittedName>
        <fullName evidence="1">Uncharacterized protein</fullName>
    </submittedName>
</protein>
<gene>
    <name evidence="1" type="ORF">NEIELOOT_01442</name>
</gene>
<evidence type="ECO:0000313" key="1">
    <source>
        <dbReference type="EMBL" id="EFE49699.1"/>
    </source>
</evidence>